<dbReference type="EMBL" id="CP065668">
    <property type="protein sequence ID" value="QPS09721.1"/>
    <property type="molecule type" value="Genomic_DNA"/>
</dbReference>
<keyword evidence="1" id="KW-0812">Transmembrane</keyword>
<sequence length="73" mass="7557">MFYLKRNLPIWERALRATGAIALIAVALLGVTPLGSASFWLLIAGAATLAITGVAGFCPACALFGRKPVDTAP</sequence>
<gene>
    <name evidence="3" type="ORF">I6G66_06810</name>
</gene>
<evidence type="ECO:0000256" key="1">
    <source>
        <dbReference type="SAM" id="Phobius"/>
    </source>
</evidence>
<dbReference type="RefSeq" id="WP_197956539.1">
    <property type="nucleotide sequence ID" value="NZ_CP065668.1"/>
</dbReference>
<feature type="transmembrane region" description="Helical" evidence="1">
    <location>
        <begin position="39"/>
        <end position="64"/>
    </location>
</feature>
<keyword evidence="1" id="KW-1133">Transmembrane helix</keyword>
<dbReference type="Pfam" id="PF11127">
    <property type="entry name" value="YgaP-like_TM"/>
    <property type="match status" value="1"/>
</dbReference>
<keyword evidence="1" id="KW-0472">Membrane</keyword>
<dbReference type="InterPro" id="IPR021309">
    <property type="entry name" value="YgaP-like_TM"/>
</dbReference>
<feature type="domain" description="Inner membrane protein YgaP-like transmembrane" evidence="2">
    <location>
        <begin position="5"/>
        <end position="68"/>
    </location>
</feature>
<dbReference type="AlphaFoldDB" id="A0A7T2S689"/>
<proteinExistence type="predicted"/>
<evidence type="ECO:0000313" key="4">
    <source>
        <dbReference type="Proteomes" id="UP000594778"/>
    </source>
</evidence>
<organism evidence="3 4">
    <name type="scientific">Delftia acidovorans</name>
    <name type="common">Pseudomonas acidovorans</name>
    <name type="synonym">Comamonas acidovorans</name>
    <dbReference type="NCBI Taxonomy" id="80866"/>
    <lineage>
        <taxon>Bacteria</taxon>
        <taxon>Pseudomonadati</taxon>
        <taxon>Pseudomonadota</taxon>
        <taxon>Betaproteobacteria</taxon>
        <taxon>Burkholderiales</taxon>
        <taxon>Comamonadaceae</taxon>
        <taxon>Delftia</taxon>
    </lineage>
</organism>
<evidence type="ECO:0000259" key="2">
    <source>
        <dbReference type="Pfam" id="PF11127"/>
    </source>
</evidence>
<reference evidence="3 4" key="1">
    <citation type="submission" date="2020-12" db="EMBL/GenBank/DDBJ databases">
        <title>FDA dAtabase for Regulatory Grade micrObial Sequences (FDA-ARGOS): Supporting development and validation of Infectious Disease Dx tests.</title>
        <authorList>
            <person name="Sproer C."/>
            <person name="Gronow S."/>
            <person name="Severitt S."/>
            <person name="Schroder I."/>
            <person name="Tallon L."/>
            <person name="Sadzewicz L."/>
            <person name="Zhao X."/>
            <person name="Boylan J."/>
            <person name="Ott S."/>
            <person name="Bowen H."/>
            <person name="Vavikolanu K."/>
            <person name="Mehta A."/>
            <person name="Aluvathingal J."/>
            <person name="Nadendla S."/>
            <person name="Lowell S."/>
            <person name="Myers T."/>
            <person name="Yan Y."/>
            <person name="Sichtig H."/>
        </authorList>
    </citation>
    <scope>NUCLEOTIDE SEQUENCE [LARGE SCALE GENOMIC DNA]</scope>
    <source>
        <strain evidence="3 4">FDAARGOS_909</strain>
    </source>
</reference>
<dbReference type="Proteomes" id="UP000594778">
    <property type="component" value="Chromosome"/>
</dbReference>
<accession>A0A7T2S689</accession>
<protein>
    <submittedName>
        <fullName evidence="3">DUF2892 domain-containing protein</fullName>
    </submittedName>
</protein>
<feature type="transmembrane region" description="Helical" evidence="1">
    <location>
        <begin position="14"/>
        <end position="33"/>
    </location>
</feature>
<name>A0A7T2S689_DELAC</name>
<evidence type="ECO:0000313" key="3">
    <source>
        <dbReference type="EMBL" id="QPS09721.1"/>
    </source>
</evidence>